<dbReference type="AlphaFoldDB" id="A0A4Q0YP99"/>
<sequence length="492" mass="53048">MSARFDSVIVDVMLVDGTGQPAKSADIAISGDRIAAIGQFNAEDADTVFEGKGYCLAPGFIDVHTHDDTNVIHSPEMMAKISQGVTTVIVGNCGISASPVILDGDPPDPMNLLGDRFDFTYPDFASYASAVETARPSVNVAALIGHTSLRASTLSDLKQPATEEQITAMRDALRLALQQGAIGLSSGLAYSSAMAAPNSEVIALACELSTYGGVYTTHLRSEFAEILAAMDEAFEVGDMAKVPVVLSHHKCAGKANWGRTKQTLAKIDEMRCKQHVALDCYPYTASSSNLDIKQVTADYDIQITWSDSEPDQAGRLLVDIAKEWGVSIEDAARRLQPAGAVYHCMLADDLERVLSHPACMVGSDGLPNDPKPHPRLWGTFPRVLGHYSRDLGLLTIEEAVRKMTGLSASEFGLVERGVIKVGNYADLVLFNPEKVKDVADYQNPVRQAEGIHAVWVNGELSFTDGKVTQNRRGRLLRRASSPLAKPMKGEES</sequence>
<dbReference type="EMBL" id="PEIB01000032">
    <property type="protein sequence ID" value="RXJ71784.1"/>
    <property type="molecule type" value="Genomic_DNA"/>
</dbReference>
<dbReference type="Gene3D" id="3.20.20.140">
    <property type="entry name" value="Metal-dependent hydrolases"/>
    <property type="match status" value="1"/>
</dbReference>
<feature type="domain" description="Amidohydrolase 3" evidence="1">
    <location>
        <begin position="52"/>
        <end position="460"/>
    </location>
</feature>
<reference evidence="2 3" key="1">
    <citation type="submission" date="2017-10" db="EMBL/GenBank/DDBJ databases">
        <title>Nyctiphanis sp. nov., isolated from the stomach of the euphausiid Nyctiphanes simplex (Hansen, 1911) in the Gulf of California.</title>
        <authorList>
            <person name="Gomez-Gil B."/>
            <person name="Aguilar-Mendez M."/>
            <person name="Lopez-Cortes A."/>
            <person name="Gomez-Gutierrez J."/>
            <person name="Roque A."/>
            <person name="Lang E."/>
            <person name="Gonzalez-Castillo A."/>
        </authorList>
    </citation>
    <scope>NUCLEOTIDE SEQUENCE [LARGE SCALE GENOMIC DNA]</scope>
    <source>
        <strain evidence="2 3">CAIM 600</strain>
    </source>
</reference>
<dbReference type="Proteomes" id="UP000290287">
    <property type="component" value="Unassembled WGS sequence"/>
</dbReference>
<dbReference type="PANTHER" id="PTHR11647:SF1">
    <property type="entry name" value="COLLAPSIN RESPONSE MEDIATOR PROTEIN"/>
    <property type="match status" value="1"/>
</dbReference>
<dbReference type="PANTHER" id="PTHR11647">
    <property type="entry name" value="HYDRANTOINASE/DIHYDROPYRIMIDINASE FAMILY MEMBER"/>
    <property type="match status" value="1"/>
</dbReference>
<organism evidence="2 3">
    <name type="scientific">Veronia nyctiphanis</name>
    <dbReference type="NCBI Taxonomy" id="1278244"/>
    <lineage>
        <taxon>Bacteria</taxon>
        <taxon>Pseudomonadati</taxon>
        <taxon>Pseudomonadota</taxon>
        <taxon>Gammaproteobacteria</taxon>
        <taxon>Vibrionales</taxon>
        <taxon>Vibrionaceae</taxon>
        <taxon>Veronia</taxon>
    </lineage>
</organism>
<evidence type="ECO:0000313" key="2">
    <source>
        <dbReference type="EMBL" id="RXJ71784.1"/>
    </source>
</evidence>
<dbReference type="InterPro" id="IPR013108">
    <property type="entry name" value="Amidohydro_3"/>
</dbReference>
<evidence type="ECO:0000259" key="1">
    <source>
        <dbReference type="Pfam" id="PF07969"/>
    </source>
</evidence>
<dbReference type="Pfam" id="PF07969">
    <property type="entry name" value="Amidohydro_3"/>
    <property type="match status" value="1"/>
</dbReference>
<dbReference type="SUPFAM" id="SSF51338">
    <property type="entry name" value="Composite domain of metallo-dependent hydrolases"/>
    <property type="match status" value="1"/>
</dbReference>
<dbReference type="SUPFAM" id="SSF51556">
    <property type="entry name" value="Metallo-dependent hydrolases"/>
    <property type="match status" value="1"/>
</dbReference>
<dbReference type="OrthoDB" id="9766983at2"/>
<dbReference type="InterPro" id="IPR050378">
    <property type="entry name" value="Metallo-dep_Hydrolases_sf"/>
</dbReference>
<dbReference type="Gene3D" id="3.30.1490.130">
    <property type="entry name" value="D-aminoacylase. Domain 3"/>
    <property type="match status" value="1"/>
</dbReference>
<proteinExistence type="predicted"/>
<comment type="caution">
    <text evidence="2">The sequence shown here is derived from an EMBL/GenBank/DDBJ whole genome shotgun (WGS) entry which is preliminary data.</text>
</comment>
<dbReference type="GO" id="GO:0016811">
    <property type="term" value="F:hydrolase activity, acting on carbon-nitrogen (but not peptide) bonds, in linear amides"/>
    <property type="evidence" value="ECO:0007669"/>
    <property type="project" value="InterPro"/>
</dbReference>
<protein>
    <submittedName>
        <fullName evidence="2">D-aminoacylase</fullName>
    </submittedName>
</protein>
<evidence type="ECO:0000313" key="3">
    <source>
        <dbReference type="Proteomes" id="UP000290287"/>
    </source>
</evidence>
<gene>
    <name evidence="2" type="ORF">CS022_19655</name>
</gene>
<dbReference type="RefSeq" id="WP_129123645.1">
    <property type="nucleotide sequence ID" value="NZ_PEIB01000032.1"/>
</dbReference>
<dbReference type="CDD" id="cd01297">
    <property type="entry name" value="D-aminoacylase"/>
    <property type="match status" value="1"/>
</dbReference>
<dbReference type="InterPro" id="IPR032466">
    <property type="entry name" value="Metal_Hydrolase"/>
</dbReference>
<dbReference type="InterPro" id="IPR011059">
    <property type="entry name" value="Metal-dep_hydrolase_composite"/>
</dbReference>
<dbReference type="InterPro" id="IPR023100">
    <property type="entry name" value="D-aminoacylase_insert_dom_sf"/>
</dbReference>
<keyword evidence="3" id="KW-1185">Reference proteome</keyword>
<dbReference type="Gene3D" id="2.30.40.10">
    <property type="entry name" value="Urease, subunit C, domain 1"/>
    <property type="match status" value="1"/>
</dbReference>
<name>A0A4Q0YP99_9GAMM</name>
<accession>A0A4Q0YP99</accession>